<proteinExistence type="predicted"/>
<dbReference type="Gene3D" id="3.80.10.10">
    <property type="entry name" value="Ribonuclease Inhibitor"/>
    <property type="match status" value="2"/>
</dbReference>
<dbReference type="AlphaFoldDB" id="A0A8B9GUN7"/>
<dbReference type="SMART" id="SM00368">
    <property type="entry name" value="LRR_RI"/>
    <property type="match status" value="4"/>
</dbReference>
<dbReference type="PRINTS" id="PR00019">
    <property type="entry name" value="LEURICHRPT"/>
</dbReference>
<dbReference type="PROSITE" id="PS51450">
    <property type="entry name" value="LRR"/>
    <property type="match status" value="2"/>
</dbReference>
<dbReference type="InterPro" id="IPR001611">
    <property type="entry name" value="Leu-rich_rpt"/>
</dbReference>
<accession>A0A8B9GUN7</accession>
<dbReference type="Proteomes" id="UP000694621">
    <property type="component" value="Unplaced"/>
</dbReference>
<feature type="chain" id="PRO_5034852799" description="SPRY-associated domain-containing protein" evidence="3">
    <location>
        <begin position="17"/>
        <end position="198"/>
    </location>
</feature>
<keyword evidence="3" id="KW-0732">Signal</keyword>
<dbReference type="Ensembl" id="ENSAMXT00005003064.1">
    <property type="protein sequence ID" value="ENSAMXP00005002715.1"/>
    <property type="gene ID" value="ENSAMXG00005001620.1"/>
</dbReference>
<keyword evidence="1" id="KW-0433">Leucine-rich repeat</keyword>
<dbReference type="PANTHER" id="PTHR24106">
    <property type="entry name" value="NACHT, LRR AND CARD DOMAINS-CONTAINING"/>
    <property type="match status" value="1"/>
</dbReference>
<dbReference type="InterPro" id="IPR032675">
    <property type="entry name" value="LRR_dom_sf"/>
</dbReference>
<evidence type="ECO:0000256" key="2">
    <source>
        <dbReference type="ARBA" id="ARBA00022737"/>
    </source>
</evidence>
<dbReference type="Pfam" id="PF13516">
    <property type="entry name" value="LRR_6"/>
    <property type="match status" value="3"/>
</dbReference>
<dbReference type="InterPro" id="IPR051261">
    <property type="entry name" value="NLR"/>
</dbReference>
<evidence type="ECO:0008006" key="6">
    <source>
        <dbReference type="Google" id="ProtNLM"/>
    </source>
</evidence>
<dbReference type="SUPFAM" id="SSF52047">
    <property type="entry name" value="RNI-like"/>
    <property type="match status" value="1"/>
</dbReference>
<evidence type="ECO:0000313" key="4">
    <source>
        <dbReference type="Ensembl" id="ENSAMXP00005002715.1"/>
    </source>
</evidence>
<reference evidence="4" key="1">
    <citation type="submission" date="2025-08" db="UniProtKB">
        <authorList>
            <consortium name="Ensembl"/>
        </authorList>
    </citation>
    <scope>IDENTIFICATION</scope>
</reference>
<sequence length="198" mass="21955">MLCSLYFLHLLRLSGCNLSAQSYNILQALLQKKNSSLKKLDLSNNDLQDSGVELLSAGLKSPHCVLETQTVFSAFFNHLKFLLATCKLTKQSCENLHLVLQSESSALKELDLSNNDLQDSGVEILSAGLKRSQCKLETLSLNMCKLSEQSCKILKSVLQSENSSLKELNLSKNDLSKVFMLECCVLFPPCINNLPPNN</sequence>
<organism evidence="4 5">
    <name type="scientific">Astyanax mexicanus</name>
    <name type="common">Blind cave fish</name>
    <name type="synonym">Astyanax fasciatus mexicanus</name>
    <dbReference type="NCBI Taxonomy" id="7994"/>
    <lineage>
        <taxon>Eukaryota</taxon>
        <taxon>Metazoa</taxon>
        <taxon>Chordata</taxon>
        <taxon>Craniata</taxon>
        <taxon>Vertebrata</taxon>
        <taxon>Euteleostomi</taxon>
        <taxon>Actinopterygii</taxon>
        <taxon>Neopterygii</taxon>
        <taxon>Teleostei</taxon>
        <taxon>Ostariophysi</taxon>
        <taxon>Characiformes</taxon>
        <taxon>Characoidei</taxon>
        <taxon>Acestrorhamphidae</taxon>
        <taxon>Acestrorhamphinae</taxon>
        <taxon>Astyanax</taxon>
    </lineage>
</organism>
<evidence type="ECO:0000256" key="1">
    <source>
        <dbReference type="ARBA" id="ARBA00022614"/>
    </source>
</evidence>
<evidence type="ECO:0000313" key="5">
    <source>
        <dbReference type="Proteomes" id="UP000694621"/>
    </source>
</evidence>
<name>A0A8B9GUN7_ASTMX</name>
<protein>
    <recommendedName>
        <fullName evidence="6">SPRY-associated domain-containing protein</fullName>
    </recommendedName>
</protein>
<evidence type="ECO:0000256" key="3">
    <source>
        <dbReference type="SAM" id="SignalP"/>
    </source>
</evidence>
<feature type="signal peptide" evidence="3">
    <location>
        <begin position="1"/>
        <end position="16"/>
    </location>
</feature>
<keyword evidence="2" id="KW-0677">Repeat</keyword>